<feature type="non-terminal residue" evidence="1">
    <location>
        <position position="1"/>
    </location>
</feature>
<name>A0A3P7IWV2_STRVU</name>
<reference evidence="1 2" key="1">
    <citation type="submission" date="2018-11" db="EMBL/GenBank/DDBJ databases">
        <authorList>
            <consortium name="Pathogen Informatics"/>
        </authorList>
    </citation>
    <scope>NUCLEOTIDE SEQUENCE [LARGE SCALE GENOMIC DNA]</scope>
</reference>
<keyword evidence="2" id="KW-1185">Reference proteome</keyword>
<dbReference type="AlphaFoldDB" id="A0A3P7IWV2"/>
<dbReference type="Proteomes" id="UP000270094">
    <property type="component" value="Unassembled WGS sequence"/>
</dbReference>
<evidence type="ECO:0000313" key="2">
    <source>
        <dbReference type="Proteomes" id="UP000270094"/>
    </source>
</evidence>
<organism evidence="1 2">
    <name type="scientific">Strongylus vulgaris</name>
    <name type="common">Blood worm</name>
    <dbReference type="NCBI Taxonomy" id="40348"/>
    <lineage>
        <taxon>Eukaryota</taxon>
        <taxon>Metazoa</taxon>
        <taxon>Ecdysozoa</taxon>
        <taxon>Nematoda</taxon>
        <taxon>Chromadorea</taxon>
        <taxon>Rhabditida</taxon>
        <taxon>Rhabditina</taxon>
        <taxon>Rhabditomorpha</taxon>
        <taxon>Strongyloidea</taxon>
        <taxon>Strongylidae</taxon>
        <taxon>Strongylus</taxon>
    </lineage>
</organism>
<dbReference type="OrthoDB" id="10673995at2759"/>
<proteinExistence type="predicted"/>
<protein>
    <submittedName>
        <fullName evidence="1">Uncharacterized protein</fullName>
    </submittedName>
</protein>
<accession>A0A3P7IWV2</accession>
<evidence type="ECO:0000313" key="1">
    <source>
        <dbReference type="EMBL" id="VDM68727.1"/>
    </source>
</evidence>
<sequence length="267" mass="27773">SVDLSTILSASTYTTDSVSTSVGPSTTSAAVTATSASISLTDETTPLANAVASEVEDVTSEEPTSRRTTEAFNEILETTTATEITAAKKSNTSAVAFSEVDFNKDEQTEGKHAITKKVDAAQSSSLAQNERQFAAKTQIPESNNKDIYGLKKIKILPKVSVTDSPTTPAAAVNPITSTAAPTTVNVVTSSNTATSAPTTTSASAEDDVNNLEDVSRAEIAASWESAEDVNAFTVGREPVPIVPTGIGRNMAKLDIDDLGKLLNVLSK</sequence>
<dbReference type="EMBL" id="UYYB01009785">
    <property type="protein sequence ID" value="VDM68727.1"/>
    <property type="molecule type" value="Genomic_DNA"/>
</dbReference>
<gene>
    <name evidence="1" type="ORF">SVUK_LOCUS3725</name>
</gene>